<feature type="compositionally biased region" description="Pro residues" evidence="2">
    <location>
        <begin position="311"/>
        <end position="321"/>
    </location>
</feature>
<proteinExistence type="predicted"/>
<dbReference type="GO" id="GO:0035332">
    <property type="term" value="P:positive regulation of hippo signaling"/>
    <property type="evidence" value="ECO:0007669"/>
    <property type="project" value="TreeGrafter"/>
</dbReference>
<dbReference type="PANTHER" id="PTHR13103:SF2">
    <property type="entry name" value="IQCJ-SCHIP1 READTHROUGH TRANSCRIPT PROTEIN-RELATED"/>
    <property type="match status" value="1"/>
</dbReference>
<evidence type="ECO:0000256" key="1">
    <source>
        <dbReference type="ARBA" id="ARBA00023054"/>
    </source>
</evidence>
<dbReference type="AlphaFoldDB" id="A0A6A4VAZ6"/>
<dbReference type="GO" id="GO:0030054">
    <property type="term" value="C:cell junction"/>
    <property type="evidence" value="ECO:0007669"/>
    <property type="project" value="TreeGrafter"/>
</dbReference>
<dbReference type="PANTHER" id="PTHR13103">
    <property type="entry name" value="SCHWANNOMIN INTERACTING PROTEIN 1"/>
    <property type="match status" value="1"/>
</dbReference>
<dbReference type="GO" id="GO:0005886">
    <property type="term" value="C:plasma membrane"/>
    <property type="evidence" value="ECO:0007669"/>
    <property type="project" value="TreeGrafter"/>
</dbReference>
<keyword evidence="1" id="KW-0175">Coiled coil</keyword>
<evidence type="ECO:0000256" key="2">
    <source>
        <dbReference type="SAM" id="MobiDB-lite"/>
    </source>
</evidence>
<gene>
    <name evidence="4" type="primary">SCHIP1_1</name>
    <name evidence="4" type="ORF">FJT64_014763</name>
</gene>
<feature type="domain" description="Schwannomin interacting protein 1 C-terminal" evidence="3">
    <location>
        <begin position="67"/>
        <end position="309"/>
    </location>
</feature>
<sequence>MLEEMLVPPAVLDELMDPSPDVTPLAHRRDLAKRHYKKDSRFVGDLYTLTFDTHEDLESLGYLDLPRRNDREAIRRKLAMGHEPEEGAAAMGAAAGVRPGRKPSLQSRLQGGMNLQICFMNETASDDEDEDEELGGGLLARRISGAAQPEPAAFQSLPVDLNDWPKFSQPPPVARESGEPARTADFVRHQAQLQAEARLALAQAKQMARMQMEIERQSRKSPISDVVRVAFQKIGVPFPDGRRRVSRQLLTEMNIAQLQVIVNDFHARIEGLNEALVRYLMERDEQHMEQDSKLVHIEDLTSYFGQKHQDAPPPQPPPPQPAGADSKRKPLRIGLGRAK</sequence>
<comment type="caution">
    <text evidence="4">The sequence shown here is derived from an EMBL/GenBank/DDBJ whole genome shotgun (WGS) entry which is preliminary data.</text>
</comment>
<dbReference type="OrthoDB" id="6260144at2759"/>
<reference evidence="4 5" key="1">
    <citation type="submission" date="2019-07" db="EMBL/GenBank/DDBJ databases">
        <title>Draft genome assembly of a fouling barnacle, Amphibalanus amphitrite (Darwin, 1854): The first reference genome for Thecostraca.</title>
        <authorList>
            <person name="Kim W."/>
        </authorList>
    </citation>
    <scope>NUCLEOTIDE SEQUENCE [LARGE SCALE GENOMIC DNA]</scope>
    <source>
        <strain evidence="4">SNU_AA5</strain>
        <tissue evidence="4">Soma without cirri and trophi</tissue>
    </source>
</reference>
<evidence type="ECO:0000313" key="5">
    <source>
        <dbReference type="Proteomes" id="UP000440578"/>
    </source>
</evidence>
<dbReference type="Pfam" id="PF10148">
    <property type="entry name" value="SCHIP-1_C"/>
    <property type="match status" value="1"/>
</dbReference>
<dbReference type="InterPro" id="IPR015649">
    <property type="entry name" value="SCHIP_1_C"/>
</dbReference>
<accession>A0A6A4VAZ6</accession>
<evidence type="ECO:0000313" key="4">
    <source>
        <dbReference type="EMBL" id="KAF0286831.1"/>
    </source>
</evidence>
<evidence type="ECO:0000259" key="3">
    <source>
        <dbReference type="Pfam" id="PF10148"/>
    </source>
</evidence>
<keyword evidence="5" id="KW-1185">Reference proteome</keyword>
<organism evidence="4 5">
    <name type="scientific">Amphibalanus amphitrite</name>
    <name type="common">Striped barnacle</name>
    <name type="synonym">Balanus amphitrite</name>
    <dbReference type="NCBI Taxonomy" id="1232801"/>
    <lineage>
        <taxon>Eukaryota</taxon>
        <taxon>Metazoa</taxon>
        <taxon>Ecdysozoa</taxon>
        <taxon>Arthropoda</taxon>
        <taxon>Crustacea</taxon>
        <taxon>Multicrustacea</taxon>
        <taxon>Cirripedia</taxon>
        <taxon>Thoracica</taxon>
        <taxon>Thoracicalcarea</taxon>
        <taxon>Balanomorpha</taxon>
        <taxon>Balanoidea</taxon>
        <taxon>Balanidae</taxon>
        <taxon>Amphibalaninae</taxon>
        <taxon>Amphibalanus</taxon>
    </lineage>
</organism>
<feature type="region of interest" description="Disordered" evidence="2">
    <location>
        <begin position="299"/>
        <end position="339"/>
    </location>
</feature>
<name>A0A6A4VAZ6_AMPAM</name>
<protein>
    <submittedName>
        <fullName evidence="4">Schwannomin-interacting protein 1</fullName>
    </submittedName>
</protein>
<dbReference type="EMBL" id="VIIS01002228">
    <property type="protein sequence ID" value="KAF0286831.1"/>
    <property type="molecule type" value="Genomic_DNA"/>
</dbReference>
<dbReference type="InterPro" id="IPR039045">
    <property type="entry name" value="SCHIP_1"/>
</dbReference>
<dbReference type="Proteomes" id="UP000440578">
    <property type="component" value="Unassembled WGS sequence"/>
</dbReference>